<dbReference type="AlphaFoldDB" id="A0A2V2ZJ00"/>
<keyword evidence="6" id="KW-0808">Transferase</keyword>
<dbReference type="GO" id="GO:0005524">
    <property type="term" value="F:ATP binding"/>
    <property type="evidence" value="ECO:0007669"/>
    <property type="project" value="UniProtKB-KW"/>
</dbReference>
<dbReference type="InterPro" id="IPR004358">
    <property type="entry name" value="Sig_transdc_His_kin-like_C"/>
</dbReference>
<keyword evidence="5" id="KW-0597">Phosphoprotein</keyword>
<dbReference type="SMART" id="SM00388">
    <property type="entry name" value="HisKA"/>
    <property type="match status" value="1"/>
</dbReference>
<dbReference type="PRINTS" id="PR00344">
    <property type="entry name" value="BCTRLSENSOR"/>
</dbReference>
<dbReference type="Gene3D" id="3.30.565.10">
    <property type="entry name" value="Histidine kinase-like ATPase, C-terminal domain"/>
    <property type="match status" value="1"/>
</dbReference>
<dbReference type="InterPro" id="IPR003661">
    <property type="entry name" value="HisK_dim/P_dom"/>
</dbReference>
<dbReference type="PANTHER" id="PTHR43065">
    <property type="entry name" value="SENSOR HISTIDINE KINASE"/>
    <property type="match status" value="1"/>
</dbReference>
<proteinExistence type="predicted"/>
<evidence type="ECO:0000313" key="18">
    <source>
        <dbReference type="Proteomes" id="UP000247150"/>
    </source>
</evidence>
<evidence type="ECO:0000259" key="16">
    <source>
        <dbReference type="PROSITE" id="PS50109"/>
    </source>
</evidence>
<keyword evidence="7 15" id="KW-0812">Transmembrane</keyword>
<feature type="transmembrane region" description="Helical" evidence="15">
    <location>
        <begin position="244"/>
        <end position="265"/>
    </location>
</feature>
<dbReference type="Pfam" id="PF00512">
    <property type="entry name" value="HisKA"/>
    <property type="match status" value="1"/>
</dbReference>
<evidence type="ECO:0000256" key="9">
    <source>
        <dbReference type="ARBA" id="ARBA00022777"/>
    </source>
</evidence>
<dbReference type="Gene3D" id="3.30.450.20">
    <property type="entry name" value="PAS domain"/>
    <property type="match status" value="2"/>
</dbReference>
<dbReference type="Pfam" id="PF02518">
    <property type="entry name" value="HATPase_c"/>
    <property type="match status" value="1"/>
</dbReference>
<dbReference type="SMART" id="SM00387">
    <property type="entry name" value="HATPase_c"/>
    <property type="match status" value="1"/>
</dbReference>
<dbReference type="InterPro" id="IPR029151">
    <property type="entry name" value="Sensor-like_sf"/>
</dbReference>
<dbReference type="SUPFAM" id="SSF47384">
    <property type="entry name" value="Homodimeric domain of signal transducing histidine kinase"/>
    <property type="match status" value="1"/>
</dbReference>
<keyword evidence="12 15" id="KW-1133">Transmembrane helix</keyword>
<evidence type="ECO:0000256" key="10">
    <source>
        <dbReference type="ARBA" id="ARBA00022840"/>
    </source>
</evidence>
<dbReference type="EMBL" id="QGTW01000018">
    <property type="protein sequence ID" value="PWW19899.1"/>
    <property type="molecule type" value="Genomic_DNA"/>
</dbReference>
<reference evidence="17 18" key="1">
    <citation type="submission" date="2018-05" db="EMBL/GenBank/DDBJ databases">
        <title>Freshwater and sediment microbial communities from various areas in North America, analyzing microbe dynamics in response to fracking.</title>
        <authorList>
            <person name="Lamendella R."/>
        </authorList>
    </citation>
    <scope>NUCLEOTIDE SEQUENCE [LARGE SCALE GENOMIC DNA]</scope>
    <source>
        <strain evidence="17 18">15_TX</strain>
    </source>
</reference>
<evidence type="ECO:0000256" key="4">
    <source>
        <dbReference type="ARBA" id="ARBA00022475"/>
    </source>
</evidence>
<protein>
    <recommendedName>
        <fullName evidence="3">histidine kinase</fullName>
        <ecNumber evidence="3">2.7.13.3</ecNumber>
    </recommendedName>
</protein>
<evidence type="ECO:0000256" key="8">
    <source>
        <dbReference type="ARBA" id="ARBA00022741"/>
    </source>
</evidence>
<name>A0A2V2ZJ00_9BACI</name>
<keyword evidence="4" id="KW-1003">Cell membrane</keyword>
<dbReference type="OrthoDB" id="9815750at2"/>
<feature type="transmembrane region" description="Helical" evidence="15">
    <location>
        <begin position="7"/>
        <end position="28"/>
    </location>
</feature>
<comment type="subcellular location">
    <subcellularLocation>
        <location evidence="2">Cell membrane</location>
        <topology evidence="2">Multi-pass membrane protein</topology>
    </subcellularLocation>
</comment>
<dbReference type="EC" id="2.7.13.3" evidence="3"/>
<comment type="caution">
    <text evidence="17">The sequence shown here is derived from an EMBL/GenBank/DDBJ whole genome shotgun (WGS) entry which is preliminary data.</text>
</comment>
<evidence type="ECO:0000256" key="12">
    <source>
        <dbReference type="ARBA" id="ARBA00022989"/>
    </source>
</evidence>
<dbReference type="Pfam" id="PF02743">
    <property type="entry name" value="dCache_1"/>
    <property type="match status" value="1"/>
</dbReference>
<dbReference type="InterPro" id="IPR036097">
    <property type="entry name" value="HisK_dim/P_sf"/>
</dbReference>
<evidence type="ECO:0000256" key="14">
    <source>
        <dbReference type="ARBA" id="ARBA00023136"/>
    </source>
</evidence>
<sequence>MNSRYGNLFLYVIVVIIPTLIGSFFFFIDAVKQNDEDRLEEAKWIGSIHQRSWDQFISETVTTLEMLSLTAGTVNTEPEKLEPLLKQAHQMDPRYGGIYLLNTNGKVLTGSNQFLTDSYLSDKEYIQEVSRTKDIIISNSQETLANGQTVIGIGKPVVNEDGELLSIIVAHMRVDYVQNIMRLLTPDAKLSVLNSDRKTIMDVNMDGGSSFSDHNSISIPIDRLPWSVNVELPARDVWEIIKGAAQFILVMLVISHILFLFIKYLKLKKQAQNEKKENELQKLELVGTLAASTAHEIRNPLTGIKGLIQLLSEKYTNAQDQYYFSVINDEISRINEIVSEFLILGKPTAQKTETLDLRNIIKDLVPLIISEANLHNVHFQSSLPDEPVMVNCTKDQMKQVILNITKNAFESMENGGELTIKLNRLPTKCQLKIIDTGSGIPDSEIEKIFNPFYTSKDTGTGLGLVVCRRILQSSGGEIFITSKENKGTQVDIFLPLNANKE</sequence>
<evidence type="ECO:0000256" key="3">
    <source>
        <dbReference type="ARBA" id="ARBA00012438"/>
    </source>
</evidence>
<evidence type="ECO:0000256" key="13">
    <source>
        <dbReference type="ARBA" id="ARBA00023012"/>
    </source>
</evidence>
<dbReference type="InterPro" id="IPR036890">
    <property type="entry name" value="HATPase_C_sf"/>
</dbReference>
<feature type="domain" description="Histidine kinase" evidence="16">
    <location>
        <begin position="292"/>
        <end position="498"/>
    </location>
</feature>
<dbReference type="PROSITE" id="PS50109">
    <property type="entry name" value="HIS_KIN"/>
    <property type="match status" value="1"/>
</dbReference>
<evidence type="ECO:0000313" key="17">
    <source>
        <dbReference type="EMBL" id="PWW19899.1"/>
    </source>
</evidence>
<keyword evidence="9 17" id="KW-0418">Kinase</keyword>
<dbReference type="CDD" id="cd00082">
    <property type="entry name" value="HisKA"/>
    <property type="match status" value="1"/>
</dbReference>
<gene>
    <name evidence="17" type="ORF">DFO73_11893</name>
</gene>
<dbReference type="PANTHER" id="PTHR43065:SF10">
    <property type="entry name" value="PEROXIDE STRESS-ACTIVATED HISTIDINE KINASE MAK3"/>
    <property type="match status" value="1"/>
</dbReference>
<dbReference type="CDD" id="cd00075">
    <property type="entry name" value="HATPase"/>
    <property type="match status" value="1"/>
</dbReference>
<keyword evidence="8" id="KW-0547">Nucleotide-binding</keyword>
<dbReference type="Proteomes" id="UP000247150">
    <property type="component" value="Unassembled WGS sequence"/>
</dbReference>
<dbReference type="SUPFAM" id="SSF103190">
    <property type="entry name" value="Sensory domain-like"/>
    <property type="match status" value="1"/>
</dbReference>
<comment type="catalytic activity">
    <reaction evidence="1">
        <text>ATP + protein L-histidine = ADP + protein N-phospho-L-histidine.</text>
        <dbReference type="EC" id="2.7.13.3"/>
    </reaction>
</comment>
<accession>A0A2V2ZJ00</accession>
<dbReference type="GO" id="GO:0000155">
    <property type="term" value="F:phosphorelay sensor kinase activity"/>
    <property type="evidence" value="ECO:0007669"/>
    <property type="project" value="InterPro"/>
</dbReference>
<dbReference type="RefSeq" id="WP_110067369.1">
    <property type="nucleotide sequence ID" value="NZ_QGTW01000018.1"/>
</dbReference>
<dbReference type="InterPro" id="IPR003594">
    <property type="entry name" value="HATPase_dom"/>
</dbReference>
<dbReference type="GO" id="GO:0005886">
    <property type="term" value="C:plasma membrane"/>
    <property type="evidence" value="ECO:0007669"/>
    <property type="project" value="UniProtKB-SubCell"/>
</dbReference>
<evidence type="ECO:0000256" key="2">
    <source>
        <dbReference type="ARBA" id="ARBA00004651"/>
    </source>
</evidence>
<evidence type="ECO:0000256" key="11">
    <source>
        <dbReference type="ARBA" id="ARBA00022969"/>
    </source>
</evidence>
<keyword evidence="11" id="KW-0749">Sporulation</keyword>
<evidence type="ECO:0000256" key="5">
    <source>
        <dbReference type="ARBA" id="ARBA00022553"/>
    </source>
</evidence>
<evidence type="ECO:0000256" key="6">
    <source>
        <dbReference type="ARBA" id="ARBA00022679"/>
    </source>
</evidence>
<dbReference type="CDD" id="cd12914">
    <property type="entry name" value="PDC1_DGC_like"/>
    <property type="match status" value="1"/>
</dbReference>
<evidence type="ECO:0000256" key="1">
    <source>
        <dbReference type="ARBA" id="ARBA00000085"/>
    </source>
</evidence>
<dbReference type="Gene3D" id="1.10.287.130">
    <property type="match status" value="1"/>
</dbReference>
<keyword evidence="10" id="KW-0067">ATP-binding</keyword>
<organism evidence="17 18">
    <name type="scientific">Cytobacillus oceanisediminis</name>
    <dbReference type="NCBI Taxonomy" id="665099"/>
    <lineage>
        <taxon>Bacteria</taxon>
        <taxon>Bacillati</taxon>
        <taxon>Bacillota</taxon>
        <taxon>Bacilli</taxon>
        <taxon>Bacillales</taxon>
        <taxon>Bacillaceae</taxon>
        <taxon>Cytobacillus</taxon>
    </lineage>
</organism>
<dbReference type="SUPFAM" id="SSF55874">
    <property type="entry name" value="ATPase domain of HSP90 chaperone/DNA topoisomerase II/histidine kinase"/>
    <property type="match status" value="1"/>
</dbReference>
<evidence type="ECO:0000256" key="7">
    <source>
        <dbReference type="ARBA" id="ARBA00022692"/>
    </source>
</evidence>
<dbReference type="InterPro" id="IPR005467">
    <property type="entry name" value="His_kinase_dom"/>
</dbReference>
<dbReference type="GO" id="GO:0030435">
    <property type="term" value="P:sporulation resulting in formation of a cellular spore"/>
    <property type="evidence" value="ECO:0007669"/>
    <property type="project" value="UniProtKB-KW"/>
</dbReference>
<dbReference type="FunFam" id="1.10.287.130:FF:000040">
    <property type="entry name" value="PAS domain-containing sensor histidine kinase"/>
    <property type="match status" value="1"/>
</dbReference>
<keyword evidence="13" id="KW-0902">Two-component regulatory system</keyword>
<evidence type="ECO:0000256" key="15">
    <source>
        <dbReference type="SAM" id="Phobius"/>
    </source>
</evidence>
<dbReference type="InterPro" id="IPR033479">
    <property type="entry name" value="dCache_1"/>
</dbReference>
<keyword evidence="14 15" id="KW-0472">Membrane</keyword>